<protein>
    <submittedName>
        <fullName evidence="1">Uncharacterized protein</fullName>
    </submittedName>
</protein>
<dbReference type="Pfam" id="PF19670">
    <property type="entry name" value="DUF6173"/>
    <property type="match status" value="1"/>
</dbReference>
<keyword evidence="2" id="KW-1185">Reference proteome</keyword>
<evidence type="ECO:0000313" key="2">
    <source>
        <dbReference type="Proteomes" id="UP000317839"/>
    </source>
</evidence>
<sequence length="143" mass="16424">MAIDTEYENTQQILKKHVVQQRPLPMLHVPKKDPGLREANEYQSAGMLMRRLADTIIQWREQLPEDEEPAILAVMYGGIQINVERLAQESFHGIRIEGNMNGSPCMLLAHQSTVQLLCFVKKVEKETPKRRIGFIIDGEEEEV</sequence>
<accession>A0A545T8Z2</accession>
<comment type="caution">
    <text evidence="1">The sequence shown here is derived from an EMBL/GenBank/DDBJ whole genome shotgun (WGS) entry which is preliminary data.</text>
</comment>
<name>A0A545T8Z2_9GAMM</name>
<reference evidence="1 2" key="1">
    <citation type="submission" date="2019-06" db="EMBL/GenBank/DDBJ databases">
        <title>Draft genome of Aliikangiella marina GYP-15.</title>
        <authorList>
            <person name="Wang G."/>
        </authorList>
    </citation>
    <scope>NUCLEOTIDE SEQUENCE [LARGE SCALE GENOMIC DNA]</scope>
    <source>
        <strain evidence="1 2">GYP-15</strain>
    </source>
</reference>
<dbReference type="RefSeq" id="WP_142942389.1">
    <property type="nucleotide sequence ID" value="NZ_VIKR01000003.1"/>
</dbReference>
<dbReference type="EMBL" id="VIKR01000003">
    <property type="protein sequence ID" value="TQV73681.1"/>
    <property type="molecule type" value="Genomic_DNA"/>
</dbReference>
<dbReference type="OrthoDB" id="6194502at2"/>
<dbReference type="AlphaFoldDB" id="A0A545T8Z2"/>
<dbReference type="InterPro" id="IPR046171">
    <property type="entry name" value="DUF6173"/>
</dbReference>
<gene>
    <name evidence="1" type="ORF">FLL45_12470</name>
</gene>
<proteinExistence type="predicted"/>
<organism evidence="1 2">
    <name type="scientific">Aliikangiella marina</name>
    <dbReference type="NCBI Taxonomy" id="1712262"/>
    <lineage>
        <taxon>Bacteria</taxon>
        <taxon>Pseudomonadati</taxon>
        <taxon>Pseudomonadota</taxon>
        <taxon>Gammaproteobacteria</taxon>
        <taxon>Oceanospirillales</taxon>
        <taxon>Pleioneaceae</taxon>
        <taxon>Aliikangiella</taxon>
    </lineage>
</organism>
<evidence type="ECO:0000313" key="1">
    <source>
        <dbReference type="EMBL" id="TQV73681.1"/>
    </source>
</evidence>
<dbReference type="Proteomes" id="UP000317839">
    <property type="component" value="Unassembled WGS sequence"/>
</dbReference>